<keyword evidence="2" id="KW-1185">Reference proteome</keyword>
<dbReference type="InterPro" id="IPR012441">
    <property type="entry name" value="DUF1643"/>
</dbReference>
<gene>
    <name evidence="1" type="ORF">NC992_05795</name>
</gene>
<organism evidence="1 2">
    <name type="scientific">Leptolyngbya subtilissima DQ-A4</name>
    <dbReference type="NCBI Taxonomy" id="2933933"/>
    <lineage>
        <taxon>Bacteria</taxon>
        <taxon>Bacillati</taxon>
        <taxon>Cyanobacteriota</taxon>
        <taxon>Cyanophyceae</taxon>
        <taxon>Leptolyngbyales</taxon>
        <taxon>Leptolyngbyaceae</taxon>
        <taxon>Leptolyngbya group</taxon>
        <taxon>Leptolyngbya</taxon>
    </lineage>
</organism>
<name>A0ABV0K0T3_9CYAN</name>
<sequence>MERSATFDPTGRYRYSLGRRWSAGPTLAIIMLNPSQADGSVDDPTIRRCIGLAQGWGFGAIAVVNLFAYRSPHPKTLRQAKDPIGPENDAALSTAAHQADQILLAWGNWGNWLGRDRTVLTLLTPFHPQCRCLGHNRTGQPRHPLYVPRLTALQAWVSPQPDELKTVTPLDF</sequence>
<dbReference type="Pfam" id="PF07799">
    <property type="entry name" value="DUF1643"/>
    <property type="match status" value="1"/>
</dbReference>
<evidence type="ECO:0000313" key="1">
    <source>
        <dbReference type="EMBL" id="MEP0946378.1"/>
    </source>
</evidence>
<dbReference type="RefSeq" id="WP_242021271.1">
    <property type="nucleotide sequence ID" value="NZ_JAMPKX010000002.1"/>
</dbReference>
<reference evidence="1 2" key="1">
    <citation type="submission" date="2022-04" db="EMBL/GenBank/DDBJ databases">
        <title>Positive selection, recombination, and allopatry shape intraspecific diversity of widespread and dominant cyanobacteria.</title>
        <authorList>
            <person name="Wei J."/>
            <person name="Shu W."/>
            <person name="Hu C."/>
        </authorList>
    </citation>
    <scope>NUCLEOTIDE SEQUENCE [LARGE SCALE GENOMIC DNA]</scope>
    <source>
        <strain evidence="1 2">DQ-A4</strain>
    </source>
</reference>
<evidence type="ECO:0000313" key="2">
    <source>
        <dbReference type="Proteomes" id="UP001482513"/>
    </source>
</evidence>
<comment type="caution">
    <text evidence="1">The sequence shown here is derived from an EMBL/GenBank/DDBJ whole genome shotgun (WGS) entry which is preliminary data.</text>
</comment>
<accession>A0ABV0K0T3</accession>
<dbReference type="EMBL" id="JAMPKX010000002">
    <property type="protein sequence ID" value="MEP0946378.1"/>
    <property type="molecule type" value="Genomic_DNA"/>
</dbReference>
<proteinExistence type="predicted"/>
<dbReference type="Proteomes" id="UP001482513">
    <property type="component" value="Unassembled WGS sequence"/>
</dbReference>
<protein>
    <submittedName>
        <fullName evidence="1">DUF1643 domain-containing protein</fullName>
    </submittedName>
</protein>